<accession>A0A833UBX5</accession>
<dbReference type="Proteomes" id="UP000619265">
    <property type="component" value="Unassembled WGS sequence"/>
</dbReference>
<name>A0A833UBX5_JUGRE</name>
<dbReference type="Gramene" id="Jr11_10480_p1">
    <property type="protein sequence ID" value="cds.Jr11_10480_p1"/>
    <property type="gene ID" value="Jr11_10480"/>
</dbReference>
<evidence type="ECO:0000259" key="1">
    <source>
        <dbReference type="Pfam" id="PF00078"/>
    </source>
</evidence>
<comment type="caution">
    <text evidence="2">The sequence shown here is derived from an EMBL/GenBank/DDBJ whole genome shotgun (WGS) entry which is preliminary data.</text>
</comment>
<evidence type="ECO:0000313" key="2">
    <source>
        <dbReference type="EMBL" id="KAF5454818.1"/>
    </source>
</evidence>
<sequence length="236" mass="27473">MYSLGIDNLIIEHNLSVNPEAKRVRQKRRPFSIEKCMAVAEEIEKLQAAGFIRAAHYPEWLFNVVLVKKANGKWRMCIDFTDLNKPCPKDSFPLPRINVIMDATIEQQFLSFMDAYSVYNQIRMNKADEEKTAFITNRGLYCYRVMPFGQKDVRATYQRLVNRMFKHQIGKSMEVYVDDLFVKSKDAEQHLTNLRESLCDIVKVPNEVESNKMHVRGKFGQIVGVHSLAQRNRGQH</sequence>
<feature type="domain" description="Reverse transcriptase" evidence="1">
    <location>
        <begin position="67"/>
        <end position="214"/>
    </location>
</feature>
<dbReference type="CDD" id="cd01647">
    <property type="entry name" value="RT_LTR"/>
    <property type="match status" value="1"/>
</dbReference>
<dbReference type="Gene3D" id="3.10.10.10">
    <property type="entry name" value="HIV Type 1 Reverse Transcriptase, subunit A, domain 1"/>
    <property type="match status" value="1"/>
</dbReference>
<protein>
    <recommendedName>
        <fullName evidence="1">Reverse transcriptase domain-containing protein</fullName>
    </recommendedName>
</protein>
<dbReference type="PANTHER" id="PTHR24559">
    <property type="entry name" value="TRANSPOSON TY3-I GAG-POL POLYPROTEIN"/>
    <property type="match status" value="1"/>
</dbReference>
<dbReference type="InterPro" id="IPR000477">
    <property type="entry name" value="RT_dom"/>
</dbReference>
<dbReference type="InterPro" id="IPR043128">
    <property type="entry name" value="Rev_trsase/Diguanyl_cyclase"/>
</dbReference>
<dbReference type="Gene3D" id="3.30.70.270">
    <property type="match status" value="1"/>
</dbReference>
<dbReference type="SUPFAM" id="SSF56672">
    <property type="entry name" value="DNA/RNA polymerases"/>
    <property type="match status" value="1"/>
</dbReference>
<gene>
    <name evidence="2" type="ORF">F2P56_024455</name>
</gene>
<dbReference type="InterPro" id="IPR053134">
    <property type="entry name" value="RNA-dir_DNA_polymerase"/>
</dbReference>
<reference evidence="2" key="1">
    <citation type="submission" date="2015-10" db="EMBL/GenBank/DDBJ databases">
        <authorList>
            <person name="Martinez-Garcia P.J."/>
            <person name="Crepeau M.W."/>
            <person name="Puiu D."/>
            <person name="Gonzalez-Ibeas D."/>
            <person name="Whalen J."/>
            <person name="Stevens K."/>
            <person name="Paul R."/>
            <person name="Butterfield T."/>
            <person name="Britton M."/>
            <person name="Reagan R."/>
            <person name="Chakraborty S."/>
            <person name="Walawage S.L."/>
            <person name="Vasquez-Gross H.A."/>
            <person name="Cardeno C."/>
            <person name="Famula R."/>
            <person name="Pratt K."/>
            <person name="Kuruganti S."/>
            <person name="Aradhya M.K."/>
            <person name="Leslie C.A."/>
            <person name="Dandekar A.M."/>
            <person name="Salzberg S.L."/>
            <person name="Wegrzyn J.L."/>
            <person name="Langley C.H."/>
            <person name="Neale D.B."/>
        </authorList>
    </citation>
    <scope>NUCLEOTIDE SEQUENCE</scope>
    <source>
        <tissue evidence="2">Leaves</tissue>
    </source>
</reference>
<dbReference type="AlphaFoldDB" id="A0A833UBX5"/>
<evidence type="ECO:0000313" key="3">
    <source>
        <dbReference type="Proteomes" id="UP000619265"/>
    </source>
</evidence>
<reference evidence="2" key="2">
    <citation type="submission" date="2020-03" db="EMBL/GenBank/DDBJ databases">
        <title>Walnut 2.0.</title>
        <authorList>
            <person name="Marrano A."/>
            <person name="Britton M."/>
            <person name="Zimin A.V."/>
            <person name="Zaini P.A."/>
            <person name="Workman R."/>
            <person name="Puiu D."/>
            <person name="Bianco L."/>
            <person name="Allen B.J."/>
            <person name="Troggio M."/>
            <person name="Leslie C.A."/>
            <person name="Timp W."/>
            <person name="Dendekar A."/>
            <person name="Salzberg S.L."/>
            <person name="Neale D.B."/>
        </authorList>
    </citation>
    <scope>NUCLEOTIDE SEQUENCE</scope>
    <source>
        <tissue evidence="2">Leaves</tissue>
    </source>
</reference>
<dbReference type="EMBL" id="LIHL02000011">
    <property type="protein sequence ID" value="KAF5454818.1"/>
    <property type="molecule type" value="Genomic_DNA"/>
</dbReference>
<dbReference type="PANTHER" id="PTHR24559:SF444">
    <property type="entry name" value="REVERSE TRANSCRIPTASE DOMAIN-CONTAINING PROTEIN"/>
    <property type="match status" value="1"/>
</dbReference>
<dbReference type="InterPro" id="IPR043502">
    <property type="entry name" value="DNA/RNA_pol_sf"/>
</dbReference>
<proteinExistence type="predicted"/>
<dbReference type="Pfam" id="PF00078">
    <property type="entry name" value="RVT_1"/>
    <property type="match status" value="1"/>
</dbReference>
<organism evidence="2 3">
    <name type="scientific">Juglans regia</name>
    <name type="common">English walnut</name>
    <dbReference type="NCBI Taxonomy" id="51240"/>
    <lineage>
        <taxon>Eukaryota</taxon>
        <taxon>Viridiplantae</taxon>
        <taxon>Streptophyta</taxon>
        <taxon>Embryophyta</taxon>
        <taxon>Tracheophyta</taxon>
        <taxon>Spermatophyta</taxon>
        <taxon>Magnoliopsida</taxon>
        <taxon>eudicotyledons</taxon>
        <taxon>Gunneridae</taxon>
        <taxon>Pentapetalae</taxon>
        <taxon>rosids</taxon>
        <taxon>fabids</taxon>
        <taxon>Fagales</taxon>
        <taxon>Juglandaceae</taxon>
        <taxon>Juglans</taxon>
    </lineage>
</organism>